<evidence type="ECO:0000256" key="2">
    <source>
        <dbReference type="ARBA" id="ARBA00004651"/>
    </source>
</evidence>
<dbReference type="Pfam" id="PF02654">
    <property type="entry name" value="CobS"/>
    <property type="match status" value="1"/>
</dbReference>
<comment type="catalytic activity">
    <reaction evidence="17 19">
        <text>alpha-ribazole + adenosylcob(III)inamide-GDP = adenosylcob(III)alamin + GMP + H(+)</text>
        <dbReference type="Rhea" id="RHEA:16049"/>
        <dbReference type="ChEBI" id="CHEBI:10329"/>
        <dbReference type="ChEBI" id="CHEBI:15378"/>
        <dbReference type="ChEBI" id="CHEBI:18408"/>
        <dbReference type="ChEBI" id="CHEBI:58115"/>
        <dbReference type="ChEBI" id="CHEBI:60487"/>
        <dbReference type="EC" id="2.7.8.26"/>
    </reaction>
</comment>
<evidence type="ECO:0000256" key="4">
    <source>
        <dbReference type="ARBA" id="ARBA00010561"/>
    </source>
</evidence>
<evidence type="ECO:0000256" key="8">
    <source>
        <dbReference type="ARBA" id="ARBA00022573"/>
    </source>
</evidence>
<keyword evidence="12 19" id="KW-1133">Transmembrane helix</keyword>
<proteinExistence type="inferred from homology"/>
<dbReference type="EC" id="2.7.8.26" evidence="5 19"/>
<evidence type="ECO:0000256" key="18">
    <source>
        <dbReference type="ARBA" id="ARBA00049504"/>
    </source>
</evidence>
<evidence type="ECO:0000256" key="7">
    <source>
        <dbReference type="ARBA" id="ARBA00022475"/>
    </source>
</evidence>
<dbReference type="OrthoDB" id="9794223at2"/>
<keyword evidence="7 19" id="KW-1003">Cell membrane</keyword>
<keyword evidence="21" id="KW-1185">Reference proteome</keyword>
<evidence type="ECO:0000256" key="13">
    <source>
        <dbReference type="ARBA" id="ARBA00023136"/>
    </source>
</evidence>
<dbReference type="PANTHER" id="PTHR34148:SF1">
    <property type="entry name" value="ADENOSYLCOBINAMIDE-GDP RIBAZOLETRANSFERASE"/>
    <property type="match status" value="1"/>
</dbReference>
<dbReference type="InterPro" id="IPR003805">
    <property type="entry name" value="CobS"/>
</dbReference>
<evidence type="ECO:0000313" key="21">
    <source>
        <dbReference type="Proteomes" id="UP000322876"/>
    </source>
</evidence>
<reference evidence="20 21" key="1">
    <citation type="submission" date="2019-06" db="EMBL/GenBank/DDBJ databases">
        <title>Genomic insights into carbon and energy metabolism of Deferribacter autotrophicus revealed new metabolic traits in the phylum Deferribacteres.</title>
        <authorList>
            <person name="Slobodkin A.I."/>
            <person name="Slobodkina G.B."/>
            <person name="Allioux M."/>
            <person name="Alain K."/>
            <person name="Jebbar M."/>
            <person name="Shadrin V."/>
            <person name="Kublanov I.V."/>
            <person name="Toshchakov S.V."/>
            <person name="Bonch-Osmolovskaya E.A."/>
        </authorList>
    </citation>
    <scope>NUCLEOTIDE SEQUENCE [LARGE SCALE GENOMIC DNA]</scope>
    <source>
        <strain evidence="20 21">SL50</strain>
    </source>
</reference>
<dbReference type="GO" id="GO:0051073">
    <property type="term" value="F:adenosylcobinamide-GDP ribazoletransferase activity"/>
    <property type="evidence" value="ECO:0007669"/>
    <property type="project" value="UniProtKB-UniRule"/>
</dbReference>
<feature type="transmembrane region" description="Helical" evidence="19">
    <location>
        <begin position="169"/>
        <end position="197"/>
    </location>
</feature>
<name>A0A5A8F303_9BACT</name>
<dbReference type="UniPathway" id="UPA00148">
    <property type="reaction ID" value="UER00238"/>
</dbReference>
<evidence type="ECO:0000256" key="5">
    <source>
        <dbReference type="ARBA" id="ARBA00013200"/>
    </source>
</evidence>
<dbReference type="PANTHER" id="PTHR34148">
    <property type="entry name" value="ADENOSYLCOBINAMIDE-GDP RIBAZOLETRANSFERASE"/>
    <property type="match status" value="1"/>
</dbReference>
<comment type="function">
    <text evidence="14 19">Joins adenosylcobinamide-GDP and alpha-ribazole to generate adenosylcobalamin (Ado-cobalamin). Also synthesizes adenosylcobalamin 5'-phosphate from adenosylcobinamide-GDP and alpha-ribazole 5'-phosphate.</text>
</comment>
<keyword evidence="10 19" id="KW-0812">Transmembrane</keyword>
<feature type="transmembrane region" description="Helical" evidence="19">
    <location>
        <begin position="98"/>
        <end position="116"/>
    </location>
</feature>
<evidence type="ECO:0000256" key="17">
    <source>
        <dbReference type="ARBA" id="ARBA00048623"/>
    </source>
</evidence>
<evidence type="ECO:0000256" key="19">
    <source>
        <dbReference type="HAMAP-Rule" id="MF_00719"/>
    </source>
</evidence>
<accession>A0A5A8F303</accession>
<dbReference type="GO" id="GO:0008818">
    <property type="term" value="F:cobalamin 5'-phosphate synthase activity"/>
    <property type="evidence" value="ECO:0007669"/>
    <property type="project" value="UniProtKB-UniRule"/>
</dbReference>
<dbReference type="EMBL" id="VFJB01000006">
    <property type="protein sequence ID" value="KAA0257844.1"/>
    <property type="molecule type" value="Genomic_DNA"/>
</dbReference>
<gene>
    <name evidence="19 20" type="primary">cobS</name>
    <name evidence="20" type="ORF">FHQ18_08860</name>
</gene>
<dbReference type="HAMAP" id="MF_00719">
    <property type="entry name" value="CobS"/>
    <property type="match status" value="1"/>
</dbReference>
<dbReference type="AlphaFoldDB" id="A0A5A8F303"/>
<protein>
    <recommendedName>
        <fullName evidence="6 19">Adenosylcobinamide-GDP ribazoletransferase</fullName>
        <ecNumber evidence="5 19">2.7.8.26</ecNumber>
    </recommendedName>
    <alternativeName>
        <fullName evidence="16 19">Cobalamin synthase</fullName>
    </alternativeName>
    <alternativeName>
        <fullName evidence="15 19">Cobalamin-5'-phosphate synthase</fullName>
    </alternativeName>
</protein>
<evidence type="ECO:0000256" key="3">
    <source>
        <dbReference type="ARBA" id="ARBA00004663"/>
    </source>
</evidence>
<dbReference type="RefSeq" id="WP_149266817.1">
    <property type="nucleotide sequence ID" value="NZ_VFJB01000006.1"/>
</dbReference>
<evidence type="ECO:0000256" key="6">
    <source>
        <dbReference type="ARBA" id="ARBA00015850"/>
    </source>
</evidence>
<dbReference type="NCBIfam" id="TIGR00317">
    <property type="entry name" value="cobS"/>
    <property type="match status" value="1"/>
</dbReference>
<evidence type="ECO:0000256" key="12">
    <source>
        <dbReference type="ARBA" id="ARBA00022989"/>
    </source>
</evidence>
<comment type="similarity">
    <text evidence="4 19">Belongs to the CobS family.</text>
</comment>
<keyword evidence="8 19" id="KW-0169">Cobalamin biosynthesis</keyword>
<evidence type="ECO:0000256" key="9">
    <source>
        <dbReference type="ARBA" id="ARBA00022679"/>
    </source>
</evidence>
<sequence length="232" mass="25680">MLADFKNAISFLTIVRLKSDDFDAKGALRFFPLVGFLIGFLVFLISLFNTPITPILMIIFSVVITGGLHLDGLADTADAYFSGRSKDAMLKIMKDSRIGTMGVLALILILISKLYAFESIKEGMAIILPFAYARAGMLHLIHNLKYLRDDGTGKSFFGRLETKDFNLAYIIYFLSIFGGFGFFIIFNIVYFILLILLKNYHLKKIGGATGDIIGASCEVIETVLLLTGVFIA</sequence>
<comment type="subcellular location">
    <subcellularLocation>
        <location evidence="2 19">Cell membrane</location>
        <topology evidence="2 19">Multi-pass membrane protein</topology>
    </subcellularLocation>
</comment>
<dbReference type="Proteomes" id="UP000322876">
    <property type="component" value="Unassembled WGS sequence"/>
</dbReference>
<feature type="transmembrane region" description="Helical" evidence="19">
    <location>
        <begin position="26"/>
        <end position="48"/>
    </location>
</feature>
<comment type="caution">
    <text evidence="20">The sequence shown here is derived from an EMBL/GenBank/DDBJ whole genome shotgun (WGS) entry which is preliminary data.</text>
</comment>
<keyword evidence="9 19" id="KW-0808">Transferase</keyword>
<comment type="pathway">
    <text evidence="3 19">Cofactor biosynthesis; adenosylcobalamin biosynthesis; adenosylcobalamin from cob(II)yrinate a,c-diamide: step 7/7.</text>
</comment>
<organism evidence="20 21">
    <name type="scientific">Deferribacter autotrophicus</name>
    <dbReference type="NCBI Taxonomy" id="500465"/>
    <lineage>
        <taxon>Bacteria</taxon>
        <taxon>Pseudomonadati</taxon>
        <taxon>Deferribacterota</taxon>
        <taxon>Deferribacteres</taxon>
        <taxon>Deferribacterales</taxon>
        <taxon>Deferribacteraceae</taxon>
        <taxon>Deferribacter</taxon>
    </lineage>
</organism>
<evidence type="ECO:0000256" key="16">
    <source>
        <dbReference type="ARBA" id="ARBA00032853"/>
    </source>
</evidence>
<evidence type="ECO:0000313" key="20">
    <source>
        <dbReference type="EMBL" id="KAA0257844.1"/>
    </source>
</evidence>
<evidence type="ECO:0000256" key="14">
    <source>
        <dbReference type="ARBA" id="ARBA00025228"/>
    </source>
</evidence>
<evidence type="ECO:0000256" key="10">
    <source>
        <dbReference type="ARBA" id="ARBA00022692"/>
    </source>
</evidence>
<dbReference type="GO" id="GO:0005886">
    <property type="term" value="C:plasma membrane"/>
    <property type="evidence" value="ECO:0007669"/>
    <property type="project" value="UniProtKB-SubCell"/>
</dbReference>
<evidence type="ECO:0000256" key="15">
    <source>
        <dbReference type="ARBA" id="ARBA00032605"/>
    </source>
</evidence>
<evidence type="ECO:0000256" key="11">
    <source>
        <dbReference type="ARBA" id="ARBA00022842"/>
    </source>
</evidence>
<comment type="catalytic activity">
    <reaction evidence="18 19">
        <text>alpha-ribazole 5'-phosphate + adenosylcob(III)inamide-GDP = adenosylcob(III)alamin 5'-phosphate + GMP + H(+)</text>
        <dbReference type="Rhea" id="RHEA:23560"/>
        <dbReference type="ChEBI" id="CHEBI:15378"/>
        <dbReference type="ChEBI" id="CHEBI:57918"/>
        <dbReference type="ChEBI" id="CHEBI:58115"/>
        <dbReference type="ChEBI" id="CHEBI:60487"/>
        <dbReference type="ChEBI" id="CHEBI:60493"/>
        <dbReference type="EC" id="2.7.8.26"/>
    </reaction>
</comment>
<dbReference type="GO" id="GO:0009236">
    <property type="term" value="P:cobalamin biosynthetic process"/>
    <property type="evidence" value="ECO:0007669"/>
    <property type="project" value="UniProtKB-UniRule"/>
</dbReference>
<comment type="cofactor">
    <cofactor evidence="1 19">
        <name>Mg(2+)</name>
        <dbReference type="ChEBI" id="CHEBI:18420"/>
    </cofactor>
</comment>
<evidence type="ECO:0000256" key="1">
    <source>
        <dbReference type="ARBA" id="ARBA00001946"/>
    </source>
</evidence>
<feature type="transmembrane region" description="Helical" evidence="19">
    <location>
        <begin position="54"/>
        <end position="77"/>
    </location>
</feature>
<keyword evidence="13 19" id="KW-0472">Membrane</keyword>
<keyword evidence="11 19" id="KW-0460">Magnesium</keyword>